<keyword evidence="1" id="KW-0732">Signal</keyword>
<organism evidence="2 3">
    <name type="scientific">Intestinimonas massiliensis</name>
    <name type="common">ex Afouda et al. 2020</name>
    <dbReference type="NCBI Taxonomy" id="1673721"/>
    <lineage>
        <taxon>Bacteria</taxon>
        <taxon>Bacillati</taxon>
        <taxon>Bacillota</taxon>
        <taxon>Clostridia</taxon>
        <taxon>Eubacteriales</taxon>
        <taxon>Intestinimonas</taxon>
    </lineage>
</organism>
<dbReference type="EMBL" id="JAKNJB010000079">
    <property type="protein sequence ID" value="MCG4529269.1"/>
    <property type="molecule type" value="Genomic_DNA"/>
</dbReference>
<feature type="signal peptide" evidence="1">
    <location>
        <begin position="1"/>
        <end position="26"/>
    </location>
</feature>
<keyword evidence="3" id="KW-1185">Reference proteome</keyword>
<name>A0ABS9MEM0_9FIRM</name>
<gene>
    <name evidence="2" type="ORF">L0P79_19800</name>
</gene>
<dbReference type="Proteomes" id="UP001200313">
    <property type="component" value="Unassembled WGS sequence"/>
</dbReference>
<comment type="caution">
    <text evidence="2">The sequence shown here is derived from an EMBL/GenBank/DDBJ whole genome shotgun (WGS) entry which is preliminary data.</text>
</comment>
<reference evidence="2 3" key="1">
    <citation type="submission" date="2022-01" db="EMBL/GenBank/DDBJ databases">
        <title>Collection of gut derived symbiotic bacterial strains cultured from healthy donors.</title>
        <authorList>
            <person name="Lin H."/>
            <person name="Kohout C."/>
            <person name="Waligurski E."/>
            <person name="Pamer E.G."/>
        </authorList>
    </citation>
    <scope>NUCLEOTIDE SEQUENCE [LARGE SCALE GENOMIC DNA]</scope>
    <source>
        <strain evidence="2 3">DFI.3.7</strain>
    </source>
</reference>
<protein>
    <submittedName>
        <fullName evidence="2">Uncharacterized protein</fullName>
    </submittedName>
</protein>
<evidence type="ECO:0000313" key="3">
    <source>
        <dbReference type="Proteomes" id="UP001200313"/>
    </source>
</evidence>
<sequence length="300" mass="33651">MKRNLRKIVSLFLTANILFSLGQVFAVNSVSSDDGASLFENVGIHYYSKDEGSRIVTMCAYPNATIEVIVKEKERNYFYTVQFKNGDLSDANYQSEPFWEALLSQAEAQLTEANKTYLSEVLETAEDALQAYTGSNDFYDFLEDAYGSEYVNKYIDSISESPVRKVTEDLNFIVDYRSTINLKKPLSIAVAITTVIQSVVTDARVKAIAKAVGGVAAVASAILPEGTEFDRYYASAEFTRDGWCGGRKWNYESHTITYDGYIGNGGTGVIDDEILNMKSNYFDYPDRIMEDAYAYWRANT</sequence>
<proteinExistence type="predicted"/>
<evidence type="ECO:0000256" key="1">
    <source>
        <dbReference type="SAM" id="SignalP"/>
    </source>
</evidence>
<dbReference type="RefSeq" id="WP_238075500.1">
    <property type="nucleotide sequence ID" value="NZ_JAKNJB010000079.1"/>
</dbReference>
<evidence type="ECO:0000313" key="2">
    <source>
        <dbReference type="EMBL" id="MCG4529269.1"/>
    </source>
</evidence>
<feature type="chain" id="PRO_5046230713" evidence="1">
    <location>
        <begin position="27"/>
        <end position="300"/>
    </location>
</feature>
<accession>A0ABS9MEM0</accession>